<dbReference type="Pfam" id="PF05199">
    <property type="entry name" value="GMC_oxred_C"/>
    <property type="match status" value="1"/>
</dbReference>
<evidence type="ECO:0000256" key="2">
    <source>
        <dbReference type="ARBA" id="ARBA00010790"/>
    </source>
</evidence>
<keyword evidence="6" id="KW-0472">Membrane</keyword>
<dbReference type="PROSITE" id="PS00624">
    <property type="entry name" value="GMC_OXRED_2"/>
    <property type="match status" value="1"/>
</dbReference>
<feature type="binding site" evidence="5">
    <location>
        <position position="307"/>
    </location>
    <ligand>
        <name>FAD</name>
        <dbReference type="ChEBI" id="CHEBI:57692"/>
    </ligand>
</feature>
<dbReference type="AlphaFoldDB" id="A0A226EJR5"/>
<name>A0A226EJR5_FOLCA</name>
<keyword evidence="6" id="KW-1133">Transmembrane helix</keyword>
<comment type="caution">
    <text evidence="8">The sequence shown here is derived from an EMBL/GenBank/DDBJ whole genome shotgun (WGS) entry which is preliminary data.</text>
</comment>
<dbReference type="GO" id="GO:0016614">
    <property type="term" value="F:oxidoreductase activity, acting on CH-OH group of donors"/>
    <property type="evidence" value="ECO:0007669"/>
    <property type="project" value="InterPro"/>
</dbReference>
<protein>
    <submittedName>
        <fullName evidence="8">Oxygen-dependent choline dehydrogenase</fullName>
    </submittedName>
</protein>
<evidence type="ECO:0000256" key="4">
    <source>
        <dbReference type="ARBA" id="ARBA00022827"/>
    </source>
</evidence>
<dbReference type="PANTHER" id="PTHR11552">
    <property type="entry name" value="GLUCOSE-METHANOL-CHOLINE GMC OXIDOREDUCTASE"/>
    <property type="match status" value="1"/>
</dbReference>
<organism evidence="8 9">
    <name type="scientific">Folsomia candida</name>
    <name type="common">Springtail</name>
    <dbReference type="NCBI Taxonomy" id="158441"/>
    <lineage>
        <taxon>Eukaryota</taxon>
        <taxon>Metazoa</taxon>
        <taxon>Ecdysozoa</taxon>
        <taxon>Arthropoda</taxon>
        <taxon>Hexapoda</taxon>
        <taxon>Collembola</taxon>
        <taxon>Entomobryomorpha</taxon>
        <taxon>Isotomoidea</taxon>
        <taxon>Isotomidae</taxon>
        <taxon>Proisotominae</taxon>
        <taxon>Folsomia</taxon>
    </lineage>
</organism>
<accession>A0A226EJR5</accession>
<comment type="similarity">
    <text evidence="2">Belongs to the GMC oxidoreductase family.</text>
</comment>
<dbReference type="InterPro" id="IPR007867">
    <property type="entry name" value="GMC_OxRtase_C"/>
</dbReference>
<proteinExistence type="inferred from homology"/>
<keyword evidence="3" id="KW-0285">Flavoprotein</keyword>
<dbReference type="STRING" id="158441.A0A226EJR5"/>
<dbReference type="Gene3D" id="3.50.50.60">
    <property type="entry name" value="FAD/NAD(P)-binding domain"/>
    <property type="match status" value="1"/>
</dbReference>
<evidence type="ECO:0000256" key="1">
    <source>
        <dbReference type="ARBA" id="ARBA00001974"/>
    </source>
</evidence>
<keyword evidence="9" id="KW-1185">Reference proteome</keyword>
<evidence type="ECO:0000256" key="5">
    <source>
        <dbReference type="PIRSR" id="PIRSR000137-2"/>
    </source>
</evidence>
<dbReference type="SUPFAM" id="SSF51905">
    <property type="entry name" value="FAD/NAD(P)-binding domain"/>
    <property type="match status" value="1"/>
</dbReference>
<feature type="domain" description="Glucose-methanol-choline oxidoreductase N-terminal" evidence="7">
    <location>
        <begin position="346"/>
        <end position="360"/>
    </location>
</feature>
<dbReference type="Gene3D" id="3.30.560.10">
    <property type="entry name" value="Glucose Oxidase, domain 3"/>
    <property type="match status" value="1"/>
</dbReference>
<dbReference type="PIRSF" id="PIRSF000137">
    <property type="entry name" value="Alcohol_oxidase"/>
    <property type="match status" value="1"/>
</dbReference>
<dbReference type="EMBL" id="LNIX01000003">
    <property type="protein sequence ID" value="OXA57244.1"/>
    <property type="molecule type" value="Genomic_DNA"/>
</dbReference>
<dbReference type="SUPFAM" id="SSF54373">
    <property type="entry name" value="FAD-linked reductases, C-terminal domain"/>
    <property type="match status" value="1"/>
</dbReference>
<evidence type="ECO:0000259" key="7">
    <source>
        <dbReference type="PROSITE" id="PS00624"/>
    </source>
</evidence>
<feature type="transmembrane region" description="Helical" evidence="6">
    <location>
        <begin position="24"/>
        <end position="43"/>
    </location>
</feature>
<dbReference type="Pfam" id="PF00732">
    <property type="entry name" value="GMC_oxred_N"/>
    <property type="match status" value="1"/>
</dbReference>
<evidence type="ECO:0000256" key="6">
    <source>
        <dbReference type="SAM" id="Phobius"/>
    </source>
</evidence>
<dbReference type="Proteomes" id="UP000198287">
    <property type="component" value="Unassembled WGS sequence"/>
</dbReference>
<evidence type="ECO:0000256" key="3">
    <source>
        <dbReference type="ARBA" id="ARBA00022630"/>
    </source>
</evidence>
<comment type="cofactor">
    <cofactor evidence="1 5">
        <name>FAD</name>
        <dbReference type="ChEBI" id="CHEBI:57692"/>
    </cofactor>
</comment>
<dbReference type="InterPro" id="IPR036188">
    <property type="entry name" value="FAD/NAD-bd_sf"/>
</dbReference>
<dbReference type="InterPro" id="IPR000172">
    <property type="entry name" value="GMC_OxRdtase_N"/>
</dbReference>
<gene>
    <name evidence="8" type="ORF">Fcan01_08258</name>
</gene>
<dbReference type="OrthoDB" id="269227at2759"/>
<dbReference type="GO" id="GO:0050660">
    <property type="term" value="F:flavin adenine dinucleotide binding"/>
    <property type="evidence" value="ECO:0007669"/>
    <property type="project" value="InterPro"/>
</dbReference>
<evidence type="ECO:0000313" key="9">
    <source>
        <dbReference type="Proteomes" id="UP000198287"/>
    </source>
</evidence>
<dbReference type="OMA" id="NTGHWEL"/>
<keyword evidence="6" id="KW-0812">Transmembrane</keyword>
<reference evidence="8 9" key="1">
    <citation type="submission" date="2015-12" db="EMBL/GenBank/DDBJ databases">
        <title>The genome of Folsomia candida.</title>
        <authorList>
            <person name="Faddeeva A."/>
            <person name="Derks M.F."/>
            <person name="Anvar Y."/>
            <person name="Smit S."/>
            <person name="Van Straalen N."/>
            <person name="Roelofs D."/>
        </authorList>
    </citation>
    <scope>NUCLEOTIDE SEQUENCE [LARGE SCALE GENOMIC DNA]</scope>
    <source>
        <strain evidence="8 9">VU population</strain>
        <tissue evidence="8">Whole body</tissue>
    </source>
</reference>
<sequence length="666" mass="74845">MAPQLQPDIMLNAFQRAIHPLNNWYSVLVFGILGTISSVIMTYHGLDSMRDRFQAEFYDTEDTFDFIVVGAGSAGAVVANRLSENYKVLVLESGGEPNPLTNIPALALLVLNYPHIDWRFFTQPQPEACLGMNNGGCFWPRGKALGGSSNLNFLIYMRGHPEDFKQWARITGDPRWGYESVLEFFKKSEDYVGQWDDPKYHGHGGLLSVTKAPYQGLAEYWIKAAKEHGYNATDLNARYTEGLHIIKILYPHNQLTVVEKCNANYDFVGFSPIYYTQKHGRRYGTYRAFLEPARSRKNLFIYKYSDVQKVLFRGKSPDLEAYGVEYVRHGVRKRAFAKKEVIVSAGTVMSPHLLMHSGIGPRKQLEENQIKVLVDSPGVGENLQDHISGFVGPFILDSPRTMLFDRDINAQSVMEFVQSGTGALSSTGTQASAFLVSSYAKATKNESHWPDIQWILLGTGIYARMDDDFAHSFNFPKETMRKWMGDHKGKDAFFVINMLSSRPKSRGKIVLGGPDPSAYPLIHAGYLKHPDDVKVLIEGAKRTTDLVMNSKTFKDMDIKLPPTHFPGCEQHAFGSDIYWECFHRHCSLTVYHHVGTCAMGKKDDKNAVVDSELKVFGTKNLRVIDASVMPIISNGNTNAPTIMIGEMGSNFIKEAWATTKSNEIIR</sequence>
<evidence type="ECO:0000313" key="8">
    <source>
        <dbReference type="EMBL" id="OXA57244.1"/>
    </source>
</evidence>
<dbReference type="PANTHER" id="PTHR11552:SF147">
    <property type="entry name" value="CHOLINE DEHYDROGENASE, MITOCHONDRIAL"/>
    <property type="match status" value="1"/>
</dbReference>
<keyword evidence="4 5" id="KW-0274">FAD</keyword>
<dbReference type="InterPro" id="IPR012132">
    <property type="entry name" value="GMC_OxRdtase"/>
</dbReference>